<sequence>MISTQNALWTPLIASFVPRYKCPVKKQFQGIYRSINSEFDISALLLFPLDSWYWRVKVNVHEKETNKLLTCLVVEAHTNTGA</sequence>
<proteinExistence type="predicted"/>
<protein>
    <submittedName>
        <fullName evidence="1">Uncharacterized protein</fullName>
    </submittedName>
</protein>
<gene>
    <name evidence="1" type="ORF">ILUMI_09239</name>
</gene>
<dbReference type="EMBL" id="VTPC01004623">
    <property type="protein sequence ID" value="KAF2896935.1"/>
    <property type="molecule type" value="Genomic_DNA"/>
</dbReference>
<dbReference type="OrthoDB" id="8183300at2759"/>
<keyword evidence="2" id="KW-1185">Reference proteome</keyword>
<dbReference type="Proteomes" id="UP000801492">
    <property type="component" value="Unassembled WGS sequence"/>
</dbReference>
<organism evidence="1 2">
    <name type="scientific">Ignelater luminosus</name>
    <name type="common">Cucubano</name>
    <name type="synonym">Pyrophorus luminosus</name>
    <dbReference type="NCBI Taxonomy" id="2038154"/>
    <lineage>
        <taxon>Eukaryota</taxon>
        <taxon>Metazoa</taxon>
        <taxon>Ecdysozoa</taxon>
        <taxon>Arthropoda</taxon>
        <taxon>Hexapoda</taxon>
        <taxon>Insecta</taxon>
        <taxon>Pterygota</taxon>
        <taxon>Neoptera</taxon>
        <taxon>Endopterygota</taxon>
        <taxon>Coleoptera</taxon>
        <taxon>Polyphaga</taxon>
        <taxon>Elateriformia</taxon>
        <taxon>Elateroidea</taxon>
        <taxon>Elateridae</taxon>
        <taxon>Agrypninae</taxon>
        <taxon>Pyrophorini</taxon>
        <taxon>Ignelater</taxon>
    </lineage>
</organism>
<evidence type="ECO:0000313" key="1">
    <source>
        <dbReference type="EMBL" id="KAF2896935.1"/>
    </source>
</evidence>
<dbReference type="AlphaFoldDB" id="A0A8K0D9L6"/>
<evidence type="ECO:0000313" key="2">
    <source>
        <dbReference type="Proteomes" id="UP000801492"/>
    </source>
</evidence>
<name>A0A8K0D9L6_IGNLU</name>
<accession>A0A8K0D9L6</accession>
<comment type="caution">
    <text evidence="1">The sequence shown here is derived from an EMBL/GenBank/DDBJ whole genome shotgun (WGS) entry which is preliminary data.</text>
</comment>
<reference evidence="1" key="1">
    <citation type="submission" date="2019-08" db="EMBL/GenBank/DDBJ databases">
        <title>The genome of the North American firefly Photinus pyralis.</title>
        <authorList>
            <consortium name="Photinus pyralis genome working group"/>
            <person name="Fallon T.R."/>
            <person name="Sander Lower S.E."/>
            <person name="Weng J.-K."/>
        </authorList>
    </citation>
    <scope>NUCLEOTIDE SEQUENCE</scope>
    <source>
        <strain evidence="1">TRF0915ILg1</strain>
        <tissue evidence="1">Whole body</tissue>
    </source>
</reference>